<name>A0A2K1QXR0_9PEZI</name>
<gene>
    <name evidence="3" type="ORF">CAC42_7809</name>
</gene>
<dbReference type="GO" id="GO:0003700">
    <property type="term" value="F:DNA-binding transcription factor activity"/>
    <property type="evidence" value="ECO:0007669"/>
    <property type="project" value="InterPro"/>
</dbReference>
<protein>
    <recommendedName>
        <fullName evidence="2">BZIP domain-containing protein</fullName>
    </recommendedName>
</protein>
<dbReference type="PANTHER" id="PTHR39607">
    <property type="entry name" value="XANTHOCILLIN BIOSYNTHESIS CLUSTER TRANSCRIPTION FACTOR XANC-RELATED"/>
    <property type="match status" value="1"/>
</dbReference>
<feature type="compositionally biased region" description="Low complexity" evidence="1">
    <location>
        <begin position="97"/>
        <end position="117"/>
    </location>
</feature>
<dbReference type="InterPro" id="IPR046347">
    <property type="entry name" value="bZIP_sf"/>
</dbReference>
<dbReference type="CDD" id="cd14688">
    <property type="entry name" value="bZIP_YAP"/>
    <property type="match status" value="1"/>
</dbReference>
<organism evidence="3 4">
    <name type="scientific">Sphaceloma murrayae</name>
    <dbReference type="NCBI Taxonomy" id="2082308"/>
    <lineage>
        <taxon>Eukaryota</taxon>
        <taxon>Fungi</taxon>
        <taxon>Dikarya</taxon>
        <taxon>Ascomycota</taxon>
        <taxon>Pezizomycotina</taxon>
        <taxon>Dothideomycetes</taxon>
        <taxon>Dothideomycetidae</taxon>
        <taxon>Myriangiales</taxon>
        <taxon>Elsinoaceae</taxon>
        <taxon>Sphaceloma</taxon>
    </lineage>
</organism>
<keyword evidence="4" id="KW-1185">Reference proteome</keyword>
<dbReference type="OrthoDB" id="194358at2759"/>
<dbReference type="PANTHER" id="PTHR39607:SF1">
    <property type="entry name" value="B-ZIP TRANSCRIPTION FACTOR (EUROFUNG)"/>
    <property type="match status" value="1"/>
</dbReference>
<feature type="domain" description="BZIP" evidence="2">
    <location>
        <begin position="47"/>
        <end position="62"/>
    </location>
</feature>
<reference evidence="3 4" key="1">
    <citation type="submission" date="2017-06" db="EMBL/GenBank/DDBJ databases">
        <title>Draft genome sequence of a variant of Elsinoe murrayae.</title>
        <authorList>
            <person name="Cheng Q."/>
        </authorList>
    </citation>
    <scope>NUCLEOTIDE SEQUENCE [LARGE SCALE GENOMIC DNA]</scope>
    <source>
        <strain evidence="3 4">CQ-2017a</strain>
    </source>
</reference>
<feature type="compositionally biased region" description="Polar residues" evidence="1">
    <location>
        <begin position="7"/>
        <end position="18"/>
    </location>
</feature>
<evidence type="ECO:0000256" key="1">
    <source>
        <dbReference type="SAM" id="MobiDB-lite"/>
    </source>
</evidence>
<sequence length="277" mass="30776">MEHRRTSSSCTYGSSTRDGASHHTSSAFSASAQPNEDWTKISDLAERRRIQNRIAQRNYRKKLKKRLEDLERKAASTSASPEPPSLPSKTHSRASSKKSSSPTSSKRRPSSPQQSAPVTSSRIAVENWTMCSKQETRQASTSPSPFHFPTLDSFQAPLSPQLPSATFGYVPSAPLDATYQYQPYLQPVDQCFPWQDKSVPIKQESFLENDISPLSLPDYMPITSMDMSFASSFPETLTPELSDMYEYSSAGSPGDLNAFPTTPLMMPLSPPFESFEL</sequence>
<dbReference type="Gene3D" id="1.20.5.170">
    <property type="match status" value="1"/>
</dbReference>
<proteinExistence type="predicted"/>
<dbReference type="PROSITE" id="PS00036">
    <property type="entry name" value="BZIP_BASIC"/>
    <property type="match status" value="1"/>
</dbReference>
<dbReference type="Proteomes" id="UP000243797">
    <property type="component" value="Unassembled WGS sequence"/>
</dbReference>
<dbReference type="InterPro" id="IPR052635">
    <property type="entry name" value="Sec_Metab_Biosynth_Reg"/>
</dbReference>
<dbReference type="STRING" id="2082308.A0A2K1QXR0"/>
<evidence type="ECO:0000313" key="4">
    <source>
        <dbReference type="Proteomes" id="UP000243797"/>
    </source>
</evidence>
<dbReference type="InParanoid" id="A0A2K1QXR0"/>
<dbReference type="SUPFAM" id="SSF57959">
    <property type="entry name" value="Leucine zipper domain"/>
    <property type="match status" value="1"/>
</dbReference>
<feature type="region of interest" description="Disordered" evidence="1">
    <location>
        <begin position="1"/>
        <end position="37"/>
    </location>
</feature>
<dbReference type="InterPro" id="IPR004827">
    <property type="entry name" value="bZIP"/>
</dbReference>
<evidence type="ECO:0000313" key="3">
    <source>
        <dbReference type="EMBL" id="PNS19842.1"/>
    </source>
</evidence>
<evidence type="ECO:0000259" key="2">
    <source>
        <dbReference type="PROSITE" id="PS00036"/>
    </source>
</evidence>
<feature type="region of interest" description="Disordered" evidence="1">
    <location>
        <begin position="49"/>
        <end position="123"/>
    </location>
</feature>
<dbReference type="EMBL" id="NKHZ01000029">
    <property type="protein sequence ID" value="PNS19842.1"/>
    <property type="molecule type" value="Genomic_DNA"/>
</dbReference>
<accession>A0A2K1QXR0</accession>
<dbReference type="AlphaFoldDB" id="A0A2K1QXR0"/>
<comment type="caution">
    <text evidence="3">The sequence shown here is derived from an EMBL/GenBank/DDBJ whole genome shotgun (WGS) entry which is preliminary data.</text>
</comment>
<feature type="compositionally biased region" description="Low complexity" evidence="1">
    <location>
        <begin position="22"/>
        <end position="32"/>
    </location>
</feature>